<evidence type="ECO:0000313" key="2">
    <source>
        <dbReference type="Proteomes" id="UP000746535"/>
    </source>
</evidence>
<evidence type="ECO:0000313" key="1">
    <source>
        <dbReference type="EMBL" id="NJP01238.1"/>
    </source>
</evidence>
<organism evidence="1 2">
    <name type="scientific">Pseudomonas quercus</name>
    <dbReference type="NCBI Taxonomy" id="2722792"/>
    <lineage>
        <taxon>Bacteria</taxon>
        <taxon>Pseudomonadati</taxon>
        <taxon>Pseudomonadota</taxon>
        <taxon>Gammaproteobacteria</taxon>
        <taxon>Pseudomonadales</taxon>
        <taxon>Pseudomonadaceae</taxon>
        <taxon>Pseudomonas</taxon>
    </lineage>
</organism>
<accession>A0ABX0YGV7</accession>
<dbReference type="RefSeq" id="WP_168083801.1">
    <property type="nucleotide sequence ID" value="NZ_JAAVJI010000004.1"/>
</dbReference>
<protein>
    <submittedName>
        <fullName evidence="1">Uncharacterized protein</fullName>
    </submittedName>
</protein>
<proteinExistence type="predicted"/>
<gene>
    <name evidence="1" type="ORF">HBH25_10210</name>
</gene>
<keyword evidence="2" id="KW-1185">Reference proteome</keyword>
<dbReference type="Proteomes" id="UP000746535">
    <property type="component" value="Unassembled WGS sequence"/>
</dbReference>
<reference evidence="1 2" key="1">
    <citation type="submission" date="2020-03" db="EMBL/GenBank/DDBJ databases">
        <authorList>
            <person name="Wang L."/>
            <person name="He N."/>
            <person name="Li Y."/>
            <person name="Fang Y."/>
            <person name="Zhang F."/>
        </authorList>
    </citation>
    <scope>NUCLEOTIDE SEQUENCE [LARGE SCALE GENOMIC DNA]</scope>
    <source>
        <strain evidence="2">hsmgli-8</strain>
    </source>
</reference>
<comment type="caution">
    <text evidence="1">The sequence shown here is derived from an EMBL/GenBank/DDBJ whole genome shotgun (WGS) entry which is preliminary data.</text>
</comment>
<name>A0ABX0YGV7_9PSED</name>
<sequence length="128" mass="14485">MPDDENITQDLIDRYDSVRRYFISNPDEKAIMLFLRSFGNGDGLGVYQLVEDFFYKCKKSDVVESLKIVLEDEHLSDGVRYWCTQSAAAFADESLRLGISISKKSNNEDIRDAADLALSILDDDSMDG</sequence>
<dbReference type="EMBL" id="JAAVJI010000004">
    <property type="protein sequence ID" value="NJP01238.1"/>
    <property type="molecule type" value="Genomic_DNA"/>
</dbReference>